<dbReference type="InterPro" id="IPR000504">
    <property type="entry name" value="RRM_dom"/>
</dbReference>
<keyword evidence="1 2" id="KW-0694">RNA-binding</keyword>
<feature type="domain" description="RRM" evidence="4">
    <location>
        <begin position="26"/>
        <end position="97"/>
    </location>
</feature>
<accession>A0A813G5D8</accession>
<name>A0A813G5D8_POLGL</name>
<dbReference type="Pfam" id="PF00076">
    <property type="entry name" value="RRM_1"/>
    <property type="match status" value="2"/>
</dbReference>
<dbReference type="AlphaFoldDB" id="A0A813G5D8"/>
<dbReference type="SMART" id="SM00360">
    <property type="entry name" value="RRM"/>
    <property type="match status" value="2"/>
</dbReference>
<dbReference type="CDD" id="cd00590">
    <property type="entry name" value="RRM_SF"/>
    <property type="match status" value="2"/>
</dbReference>
<dbReference type="Gene3D" id="3.30.70.330">
    <property type="match status" value="2"/>
</dbReference>
<keyword evidence="6" id="KW-1185">Reference proteome</keyword>
<dbReference type="PANTHER" id="PTHR48025:SF19">
    <property type="entry name" value="RRM DOMAIN-CONTAINING PROTEIN"/>
    <property type="match status" value="1"/>
</dbReference>
<dbReference type="InterPro" id="IPR012677">
    <property type="entry name" value="Nucleotide-bd_a/b_plait_sf"/>
</dbReference>
<reference evidence="5" key="1">
    <citation type="submission" date="2021-02" db="EMBL/GenBank/DDBJ databases">
        <authorList>
            <person name="Dougan E. K."/>
            <person name="Rhodes N."/>
            <person name="Thang M."/>
            <person name="Chan C."/>
        </authorList>
    </citation>
    <scope>NUCLEOTIDE SEQUENCE</scope>
</reference>
<protein>
    <recommendedName>
        <fullName evidence="4">RRM domain-containing protein</fullName>
    </recommendedName>
</protein>
<dbReference type="SUPFAM" id="SSF54928">
    <property type="entry name" value="RNA-binding domain, RBD"/>
    <property type="match status" value="1"/>
</dbReference>
<evidence type="ECO:0000313" key="6">
    <source>
        <dbReference type="Proteomes" id="UP000654075"/>
    </source>
</evidence>
<evidence type="ECO:0000256" key="2">
    <source>
        <dbReference type="PROSITE-ProRule" id="PRU00176"/>
    </source>
</evidence>
<evidence type="ECO:0000313" key="5">
    <source>
        <dbReference type="EMBL" id="CAE8618064.1"/>
    </source>
</evidence>
<dbReference type="InterPro" id="IPR050502">
    <property type="entry name" value="Euk_RNA-bind_prot"/>
</dbReference>
<dbReference type="PANTHER" id="PTHR48025">
    <property type="entry name" value="OS02G0815200 PROTEIN"/>
    <property type="match status" value="1"/>
</dbReference>
<feature type="domain" description="RRM" evidence="4">
    <location>
        <begin position="181"/>
        <end position="252"/>
    </location>
</feature>
<feature type="region of interest" description="Disordered" evidence="3">
    <location>
        <begin position="1"/>
        <end position="20"/>
    </location>
</feature>
<dbReference type="EMBL" id="CAJNNV010026390">
    <property type="protein sequence ID" value="CAE8618064.1"/>
    <property type="molecule type" value="Genomic_DNA"/>
</dbReference>
<dbReference type="InterPro" id="IPR035979">
    <property type="entry name" value="RBD_domain_sf"/>
</dbReference>
<sequence length="256" mass="27920">MGYGSNGKGTGTEGKRPEFEVQHPDRTVWLGNLAPGVTHQHLLPLMNQVGSCRRVQVGSRGTGFAFFSSQYEAQAAIANLNGVFVMGSNIMVDSYGRKSGMGSAWGSPWAMQSQWSQMPNQWQPQSQWQPQQQWQPQNQWQPQQQWQQQGQMGMMGGMGMKGMGKGGGKGMGDFEIQHPDKTVWLGDLAPGTTHVELMPVMKQAGSCRRIQVGKKGTGFAFFSTAQEAQAAIATLNGASVNGGKIRVDAYTKKSNY</sequence>
<dbReference type="OMA" id="KLTHIHR"/>
<evidence type="ECO:0000256" key="3">
    <source>
        <dbReference type="SAM" id="MobiDB-lite"/>
    </source>
</evidence>
<gene>
    <name evidence="5" type="ORF">PGLA1383_LOCUS35718</name>
</gene>
<dbReference type="GO" id="GO:0003729">
    <property type="term" value="F:mRNA binding"/>
    <property type="evidence" value="ECO:0007669"/>
    <property type="project" value="TreeGrafter"/>
</dbReference>
<evidence type="ECO:0000259" key="4">
    <source>
        <dbReference type="PROSITE" id="PS50102"/>
    </source>
</evidence>
<proteinExistence type="predicted"/>
<comment type="caution">
    <text evidence="5">The sequence shown here is derived from an EMBL/GenBank/DDBJ whole genome shotgun (WGS) entry which is preliminary data.</text>
</comment>
<organism evidence="5 6">
    <name type="scientific">Polarella glacialis</name>
    <name type="common">Dinoflagellate</name>
    <dbReference type="NCBI Taxonomy" id="89957"/>
    <lineage>
        <taxon>Eukaryota</taxon>
        <taxon>Sar</taxon>
        <taxon>Alveolata</taxon>
        <taxon>Dinophyceae</taxon>
        <taxon>Suessiales</taxon>
        <taxon>Suessiaceae</taxon>
        <taxon>Polarella</taxon>
    </lineage>
</organism>
<dbReference type="PROSITE" id="PS50102">
    <property type="entry name" value="RRM"/>
    <property type="match status" value="2"/>
</dbReference>
<dbReference type="OrthoDB" id="5970at2759"/>
<dbReference type="Proteomes" id="UP000654075">
    <property type="component" value="Unassembled WGS sequence"/>
</dbReference>
<evidence type="ECO:0000256" key="1">
    <source>
        <dbReference type="ARBA" id="ARBA00022884"/>
    </source>
</evidence>
<feature type="compositionally biased region" description="Gly residues" evidence="3">
    <location>
        <begin position="1"/>
        <end position="12"/>
    </location>
</feature>